<dbReference type="InterPro" id="IPR012340">
    <property type="entry name" value="NA-bd_OB-fold"/>
</dbReference>
<feature type="region of interest" description="Disordered" evidence="1">
    <location>
        <begin position="898"/>
        <end position="1000"/>
    </location>
</feature>
<dbReference type="InterPro" id="IPR023323">
    <property type="entry name" value="Tex-like_dom_sf"/>
</dbReference>
<feature type="compositionally biased region" description="Basic and acidic residues" evidence="1">
    <location>
        <begin position="918"/>
        <end position="928"/>
    </location>
</feature>
<dbReference type="Gene3D" id="1.10.10.650">
    <property type="entry name" value="RuvA domain 2-like"/>
    <property type="match status" value="1"/>
</dbReference>
<dbReference type="PANTHER" id="PTHR10724:SF10">
    <property type="entry name" value="S1 RNA-BINDING DOMAIN-CONTAINING PROTEIN 1"/>
    <property type="match status" value="1"/>
</dbReference>
<feature type="compositionally biased region" description="Pro residues" evidence="1">
    <location>
        <begin position="967"/>
        <end position="986"/>
    </location>
</feature>
<dbReference type="InterPro" id="IPR023319">
    <property type="entry name" value="Tex-like_HTH_dom_sf"/>
</dbReference>
<dbReference type="InterPro" id="IPR032639">
    <property type="entry name" value="Tex_YqgF"/>
</dbReference>
<dbReference type="AlphaFoldDB" id="A0A5C1AC40"/>
<dbReference type="InterPro" id="IPR003029">
    <property type="entry name" value="S1_domain"/>
</dbReference>
<dbReference type="FunFam" id="1.10.150.310:FF:000002">
    <property type="entry name" value="Putative transcription modulator/accessory protein"/>
    <property type="match status" value="1"/>
</dbReference>
<feature type="compositionally biased region" description="Basic and acidic residues" evidence="1">
    <location>
        <begin position="1018"/>
        <end position="1034"/>
    </location>
</feature>
<dbReference type="GO" id="GO:0003729">
    <property type="term" value="F:mRNA binding"/>
    <property type="evidence" value="ECO:0007669"/>
    <property type="project" value="TreeGrafter"/>
</dbReference>
<proteinExistence type="predicted"/>
<dbReference type="InterPro" id="IPR012337">
    <property type="entry name" value="RNaseH-like_sf"/>
</dbReference>
<feature type="domain" description="S1 motif" evidence="2">
    <location>
        <begin position="835"/>
        <end position="904"/>
    </location>
</feature>
<dbReference type="SMART" id="SM00316">
    <property type="entry name" value="S1"/>
    <property type="match status" value="1"/>
</dbReference>
<dbReference type="PANTHER" id="PTHR10724">
    <property type="entry name" value="30S RIBOSOMAL PROTEIN S1"/>
    <property type="match status" value="1"/>
</dbReference>
<feature type="compositionally biased region" description="Low complexity" evidence="1">
    <location>
        <begin position="20"/>
        <end position="44"/>
    </location>
</feature>
<feature type="region of interest" description="Disordered" evidence="1">
    <location>
        <begin position="1"/>
        <end position="82"/>
    </location>
</feature>
<dbReference type="SUPFAM" id="SSF50249">
    <property type="entry name" value="Nucleic acid-binding proteins"/>
    <property type="match status" value="1"/>
</dbReference>
<feature type="region of interest" description="Disordered" evidence="1">
    <location>
        <begin position="1017"/>
        <end position="1042"/>
    </location>
</feature>
<dbReference type="CDD" id="cd05685">
    <property type="entry name" value="S1_Tex"/>
    <property type="match status" value="1"/>
</dbReference>
<feature type="compositionally biased region" description="Pro residues" evidence="1">
    <location>
        <begin position="66"/>
        <end position="77"/>
    </location>
</feature>
<name>A0A5C1AC40_9BACT</name>
<dbReference type="RefSeq" id="WP_149111040.1">
    <property type="nucleotide sequence ID" value="NZ_CP042425.1"/>
</dbReference>
<reference evidence="4" key="1">
    <citation type="submission" date="2019-08" db="EMBL/GenBank/DDBJ databases">
        <title>Limnoglobus roseus gen. nov., sp. nov., a novel freshwater planctomycete with a giant genome from the family Gemmataceae.</title>
        <authorList>
            <person name="Kulichevskaya I.S."/>
            <person name="Naumoff D.G."/>
            <person name="Miroshnikov K."/>
            <person name="Ivanova A."/>
            <person name="Philippov D.A."/>
            <person name="Hakobyan A."/>
            <person name="Rijpstra I.C."/>
            <person name="Sinninghe Damste J.S."/>
            <person name="Liesack W."/>
            <person name="Dedysh S.N."/>
        </authorList>
    </citation>
    <scope>NUCLEOTIDE SEQUENCE [LARGE SCALE GENOMIC DNA]</scope>
    <source>
        <strain evidence="4">PX52</strain>
    </source>
</reference>
<feature type="compositionally biased region" description="Low complexity" evidence="1">
    <location>
        <begin position="946"/>
        <end position="959"/>
    </location>
</feature>
<dbReference type="GO" id="GO:0003735">
    <property type="term" value="F:structural constituent of ribosome"/>
    <property type="evidence" value="ECO:0007669"/>
    <property type="project" value="TreeGrafter"/>
</dbReference>
<dbReference type="InterPro" id="IPR041692">
    <property type="entry name" value="HHH_9"/>
</dbReference>
<sequence length="1042" mass="113970">MTPSEPTPDAVPETPPADATPPITEAAPPAAEATATEVVPQTAENATTAVEPQQPTPAAPKEPALPSQPVPEVPPAPQSQDLSRLAQDLQIRRMHVEAVVQLLDEQNTVPFITRYRKERTGGLDEVAIRRIQDRVAALRALRDRKQTILRTIANQGKLNDDLQAAILEADHPKRLEDLYLPYKPKKRSLATEAREKGLEPLAQAIWNKDETVANLAEVLPGMVNPDQKLNTVEDILTGVQHILAEVISEFPDVRGPLRAFTWDTAVLASNRPEGLPEEKGKEFREYFSFKEPVRMIPPHRVLAVNRGEKEQVLKLKFEVDAERAKHIAADHLPLADHTHRDILTNAMVDAVDRLILPSLEREIRRDLTERAQDHAVDVFARNLRGLLLQPPLRGKRVLAIDPGLRTGCKIAALDETGALLEDSVVFPHQPQKKAAEAKRKLEQFIRKYQTPVIAIGNGTACRETEQLVSDLIAELENRRLNPQPTVTQSESVTVEPTTVVPSAVEAAAAPVESVMITPPSISAESFSTMTSTPGEATTVSTPTEATAESVTTTEVTATAVTAEPTAPPPPPAEVIVLDGLPDAPVDLAYVIVNEAGASDYSASPIAKEEFPNRDATTRGTVSIGRRLQDPLAELVKIDPQHVGVGLYQHDLRPKYLKESLEAVIESCVNHIGVDVNTASVPLLRHVSGLNQLAARELVEYRKVHGAFKTREQLKSVPQMGEARFTQAAGFLKINDGDDPLDMTWVHPESYELTKKVLSEFGLTPADLRDKAKVEELRGKLNQANPDEIAQKLDVALPTLVDIFHSVARPGRDPREELPPPVFKKGILKLEDVTPGLELTGTVLNVVPFGAFVDIGVKESGLVHISQMANRYIKSPYEVVAVGDVVKVWVMEVKPGDKKISLSMIPPGQERQPMGRPEPQAERPRREPQQRPQQPQGDRPPRPTGPPRGTRPGAPGAPASRRFDRPRPAPQPPAEATPATPPPPPRPQKPRPVVKLTDEKKAGKAALNTFGELAVFFKARTEPDAPKPEDKKETPPETPPANG</sequence>
<organism evidence="3 4">
    <name type="scientific">Limnoglobus roseus</name>
    <dbReference type="NCBI Taxonomy" id="2598579"/>
    <lineage>
        <taxon>Bacteria</taxon>
        <taxon>Pseudomonadati</taxon>
        <taxon>Planctomycetota</taxon>
        <taxon>Planctomycetia</taxon>
        <taxon>Gemmatales</taxon>
        <taxon>Gemmataceae</taxon>
        <taxon>Limnoglobus</taxon>
    </lineage>
</organism>
<dbReference type="Pfam" id="PF09371">
    <property type="entry name" value="Tex_N"/>
    <property type="match status" value="1"/>
</dbReference>
<dbReference type="KEGG" id="lrs:PX52LOC_03231"/>
<evidence type="ECO:0000259" key="2">
    <source>
        <dbReference type="PROSITE" id="PS50126"/>
    </source>
</evidence>
<dbReference type="GO" id="GO:0006412">
    <property type="term" value="P:translation"/>
    <property type="evidence" value="ECO:0007669"/>
    <property type="project" value="TreeGrafter"/>
</dbReference>
<dbReference type="EMBL" id="CP042425">
    <property type="protein sequence ID" value="QEL16290.1"/>
    <property type="molecule type" value="Genomic_DNA"/>
</dbReference>
<dbReference type="InterPro" id="IPR010994">
    <property type="entry name" value="RuvA_2-like"/>
</dbReference>
<dbReference type="FunFam" id="2.40.50.140:FF:000051">
    <property type="entry name" value="RNA-binding transcriptional accessory protein"/>
    <property type="match status" value="1"/>
</dbReference>
<dbReference type="InterPro" id="IPR018974">
    <property type="entry name" value="Tex-like_N"/>
</dbReference>
<dbReference type="Gene3D" id="2.40.50.140">
    <property type="entry name" value="Nucleic acid-binding proteins"/>
    <property type="match status" value="1"/>
</dbReference>
<dbReference type="Pfam" id="PF17674">
    <property type="entry name" value="HHH_9"/>
    <property type="match status" value="1"/>
</dbReference>
<dbReference type="OrthoDB" id="9804714at2"/>
<dbReference type="SUPFAM" id="SSF158832">
    <property type="entry name" value="Tex N-terminal region-like"/>
    <property type="match status" value="1"/>
</dbReference>
<dbReference type="GO" id="GO:0006139">
    <property type="term" value="P:nucleobase-containing compound metabolic process"/>
    <property type="evidence" value="ECO:0007669"/>
    <property type="project" value="InterPro"/>
</dbReference>
<dbReference type="Gene3D" id="1.10.3500.10">
    <property type="entry name" value="Tex N-terminal region-like"/>
    <property type="match status" value="2"/>
</dbReference>
<evidence type="ECO:0000313" key="3">
    <source>
        <dbReference type="EMBL" id="QEL16290.1"/>
    </source>
</evidence>
<dbReference type="Pfam" id="PF16921">
    <property type="entry name" value="Tex_YqgF"/>
    <property type="match status" value="2"/>
</dbReference>
<gene>
    <name evidence="3" type="ORF">PX52LOC_03231</name>
</gene>
<dbReference type="Pfam" id="PF12836">
    <property type="entry name" value="HHH_3"/>
    <property type="match status" value="1"/>
</dbReference>
<dbReference type="Pfam" id="PF00575">
    <property type="entry name" value="S1"/>
    <property type="match status" value="1"/>
</dbReference>
<dbReference type="InterPro" id="IPR050437">
    <property type="entry name" value="Ribos_protein_bS1-like"/>
</dbReference>
<dbReference type="GO" id="GO:0005737">
    <property type="term" value="C:cytoplasm"/>
    <property type="evidence" value="ECO:0007669"/>
    <property type="project" value="UniProtKB-ARBA"/>
</dbReference>
<dbReference type="PROSITE" id="PS50126">
    <property type="entry name" value="S1"/>
    <property type="match status" value="1"/>
</dbReference>
<evidence type="ECO:0000313" key="4">
    <source>
        <dbReference type="Proteomes" id="UP000324974"/>
    </source>
</evidence>
<dbReference type="SMART" id="SM00732">
    <property type="entry name" value="YqgFc"/>
    <property type="match status" value="1"/>
</dbReference>
<dbReference type="Gene3D" id="1.10.150.310">
    <property type="entry name" value="Tex RuvX-like domain-like"/>
    <property type="match status" value="1"/>
</dbReference>
<keyword evidence="4" id="KW-1185">Reference proteome</keyword>
<dbReference type="SUPFAM" id="SSF53098">
    <property type="entry name" value="Ribonuclease H-like"/>
    <property type="match status" value="2"/>
</dbReference>
<dbReference type="FunFam" id="1.10.10.650:FF:000001">
    <property type="entry name" value="S1 RNA-binding domain 1"/>
    <property type="match status" value="1"/>
</dbReference>
<protein>
    <submittedName>
        <fullName evidence="3">RNA-binding transcriptional accessory protein</fullName>
    </submittedName>
</protein>
<dbReference type="InterPro" id="IPR044146">
    <property type="entry name" value="S1_Tex"/>
</dbReference>
<accession>A0A5C1AC40</accession>
<dbReference type="InterPro" id="IPR055179">
    <property type="entry name" value="Tex-like_central_region"/>
</dbReference>
<dbReference type="SUPFAM" id="SSF47781">
    <property type="entry name" value="RuvA domain 2-like"/>
    <property type="match status" value="2"/>
</dbReference>
<dbReference type="Pfam" id="PF22706">
    <property type="entry name" value="Tex_central_region"/>
    <property type="match status" value="1"/>
</dbReference>
<evidence type="ECO:0000256" key="1">
    <source>
        <dbReference type="SAM" id="MobiDB-lite"/>
    </source>
</evidence>
<dbReference type="Proteomes" id="UP000324974">
    <property type="component" value="Chromosome"/>
</dbReference>
<dbReference type="InterPro" id="IPR006641">
    <property type="entry name" value="YqgF/RNaseH-like_dom"/>
</dbReference>